<proteinExistence type="predicted"/>
<gene>
    <name evidence="1" type="ORF">SAMN05444955_114104</name>
</gene>
<dbReference type="InterPro" id="IPR036291">
    <property type="entry name" value="NAD(P)-bd_dom_sf"/>
</dbReference>
<sequence length="192" mass="21309">MSQQSDHVLVVGGTGMLQGVVQYFAGVGSTVSVVARNVSKLNMLAEKVRDLSGNIHKVAVDYRDTNKFIDVIHHSVVLHGAISKAVVWIHSTAPDAPYALARLLNASSPRCKYFRVLGSAAAHPEKSFDDRDFFKNNYSNLSYHEIILGFVVEQNRSRWLSREEICTGILNVIHQPLERAIIGTVSPWSLRP</sequence>
<dbReference type="NCBIfam" id="NF006168">
    <property type="entry name" value="PRK08309.1"/>
    <property type="match status" value="1"/>
</dbReference>
<organism evidence="1 2">
    <name type="scientific">Lihuaxuella thermophila</name>
    <dbReference type="NCBI Taxonomy" id="1173111"/>
    <lineage>
        <taxon>Bacteria</taxon>
        <taxon>Bacillati</taxon>
        <taxon>Bacillota</taxon>
        <taxon>Bacilli</taxon>
        <taxon>Bacillales</taxon>
        <taxon>Thermoactinomycetaceae</taxon>
        <taxon>Lihuaxuella</taxon>
    </lineage>
</organism>
<dbReference type="EMBL" id="FOCQ01000014">
    <property type="protein sequence ID" value="SEN57254.1"/>
    <property type="molecule type" value="Genomic_DNA"/>
</dbReference>
<keyword evidence="2" id="KW-1185">Reference proteome</keyword>
<evidence type="ECO:0008006" key="3">
    <source>
        <dbReference type="Google" id="ProtNLM"/>
    </source>
</evidence>
<dbReference type="Proteomes" id="UP000199695">
    <property type="component" value="Unassembled WGS sequence"/>
</dbReference>
<evidence type="ECO:0000313" key="2">
    <source>
        <dbReference type="Proteomes" id="UP000199695"/>
    </source>
</evidence>
<dbReference type="STRING" id="1173111.SAMN05444955_114104"/>
<dbReference type="SUPFAM" id="SSF51735">
    <property type="entry name" value="NAD(P)-binding Rossmann-fold domains"/>
    <property type="match status" value="1"/>
</dbReference>
<evidence type="ECO:0000313" key="1">
    <source>
        <dbReference type="EMBL" id="SEN57254.1"/>
    </source>
</evidence>
<dbReference type="OrthoDB" id="7922774at2"/>
<protein>
    <recommendedName>
        <fullName evidence="3">Short chain dehydrogenase</fullName>
    </recommendedName>
</protein>
<accession>A0A1H8HMB5</accession>
<dbReference type="AlphaFoldDB" id="A0A1H8HMB5"/>
<name>A0A1H8HMB5_9BACL</name>
<reference evidence="1 2" key="1">
    <citation type="submission" date="2016-10" db="EMBL/GenBank/DDBJ databases">
        <authorList>
            <person name="de Groot N.N."/>
        </authorList>
    </citation>
    <scope>NUCLEOTIDE SEQUENCE [LARGE SCALE GENOMIC DNA]</scope>
    <source>
        <strain evidence="1 2">DSM 46701</strain>
    </source>
</reference>
<dbReference type="Gene3D" id="3.40.50.720">
    <property type="entry name" value="NAD(P)-binding Rossmann-like Domain"/>
    <property type="match status" value="1"/>
</dbReference>
<dbReference type="RefSeq" id="WP_089971192.1">
    <property type="nucleotide sequence ID" value="NZ_FOCQ01000014.1"/>
</dbReference>